<dbReference type="InterPro" id="IPR013783">
    <property type="entry name" value="Ig-like_fold"/>
</dbReference>
<accession>A0A6G9AKD0</accession>
<feature type="coiled-coil region" evidence="2">
    <location>
        <begin position="803"/>
        <end position="830"/>
    </location>
</feature>
<protein>
    <submittedName>
        <fullName evidence="6">Histidine kinase</fullName>
    </submittedName>
</protein>
<dbReference type="Gene3D" id="2.130.10.10">
    <property type="entry name" value="YVTN repeat-like/Quinoprotein amine dehydrogenase"/>
    <property type="match status" value="2"/>
</dbReference>
<dbReference type="InterPro" id="IPR011123">
    <property type="entry name" value="Y_Y_Y"/>
</dbReference>
<dbReference type="KEGG" id="spib:G8759_08465"/>
<dbReference type="Gene3D" id="1.20.5.1930">
    <property type="match status" value="1"/>
</dbReference>
<dbReference type="RefSeq" id="WP_167206963.1">
    <property type="nucleotide sequence ID" value="NZ_CP050063.1"/>
</dbReference>
<dbReference type="Proteomes" id="UP000501802">
    <property type="component" value="Chromosome"/>
</dbReference>
<dbReference type="Pfam" id="PF07495">
    <property type="entry name" value="Y_Y_Y"/>
    <property type="match status" value="1"/>
</dbReference>
<sequence>MNYTWFTVLIFSLSLASLSNAQTTLNFEHLSTPQGLSQSTVRSICQDREGFMWFGTHNGLNKYDGYSFTVFKPDPRDPKHTFHHNIITDIHEDRRGLLWAATLGGGLHLVDKRSGNVTAYEIGSGHNSSLNTLFSIHEDAKGFLWIATGRGLARFDTQAKQYTLYTKQKYLVAVTQEQSGRFWVGGIQGVQQFDRQTRTFTDVLLDSSLDRQPFISSLCIDADGLLWAGSLSGGLWRMDTKRRPLAFTRYNPRGEVNKAIRYNGIYSDKAGHLWLATSEGLQDIDTKTDRVITYQSNASQQGSLSNNSIQSLFQDRTGTLWVGTNSGVNKGSAYSKSFIAHQIIPSIPTISLNSNYINTLLEDKTGTIWLGSNAGNMDGSFKNGLFRFDPRDKQIKPVPLDTSDPASKDVLTVYEDRKGRLWMGAANGLYQLNRTTGRFVRYAYPFSVYHMAEDEKGTLWLPSGSAGDSAVLSAFDPDKAQFTSYRYNEKDTSGLNNPFYYGILASRNGDIYLATGGGGINRLNPKTGRFRHYMPDYQSLIGHVNDKEVRCLYEDVQGIIWAGTGLGGLNRLDPRTGKFTTYTTQEGLPSNRILSIIGDQKGHLWMGTTRGLSRFDPMTNVFRNYDVRDGLPDNEFLTGAVQNHKGKLLFGTRNGFVMFYPDSVRDNAIPPPVYITGFTVLGKRRAVPSDHIALAYQENFLSFEFVALNYNTPEKNQYAYQLVGVDKKWVQAGTRRFANYTNLPPGDYTFRVKASNDDGVWNEKGASIHVMIQPPWWQTIWFRLTAAFILLLLAGISIRLYTQARLRRQRNALKRVLQVQEEERQRLAADLHDDLGATLSAIKGQLETVHQTSDELARPIDLMEKAIRDLRHISHNLMPPEFARLGLTEAIHETVRRAETSSGLHFLFITHGQERRFDNETELTIYRIAIELINNAIKHAKAKQITIQLIFYPQQVSLLVEDDGRGYPINEGISQSGIGLRNIRSRVAYLQSKLLVDSGERGTTITLEVPL</sequence>
<feature type="transmembrane region" description="Helical" evidence="3">
    <location>
        <begin position="780"/>
        <end position="801"/>
    </location>
</feature>
<feature type="domain" description="Histidine kinase" evidence="5">
    <location>
        <begin position="830"/>
        <end position="1011"/>
    </location>
</feature>
<dbReference type="InterPro" id="IPR015943">
    <property type="entry name" value="WD40/YVTN_repeat-like_dom_sf"/>
</dbReference>
<keyword evidence="4" id="KW-0732">Signal</keyword>
<dbReference type="PANTHER" id="PTHR43547">
    <property type="entry name" value="TWO-COMPONENT HISTIDINE KINASE"/>
    <property type="match status" value="1"/>
</dbReference>
<keyword evidence="3" id="KW-0472">Membrane</keyword>
<dbReference type="Gene3D" id="3.30.565.10">
    <property type="entry name" value="Histidine kinase-like ATPase, C-terminal domain"/>
    <property type="match status" value="1"/>
</dbReference>
<dbReference type="Gene3D" id="2.60.40.10">
    <property type="entry name" value="Immunoglobulins"/>
    <property type="match status" value="1"/>
</dbReference>
<proteinExistence type="predicted"/>
<dbReference type="SUPFAM" id="SSF55874">
    <property type="entry name" value="ATPase domain of HSP90 chaperone/DNA topoisomerase II/histidine kinase"/>
    <property type="match status" value="1"/>
</dbReference>
<evidence type="ECO:0000313" key="7">
    <source>
        <dbReference type="Proteomes" id="UP000501802"/>
    </source>
</evidence>
<feature type="signal peptide" evidence="4">
    <location>
        <begin position="1"/>
        <end position="21"/>
    </location>
</feature>
<dbReference type="InterPro" id="IPR011110">
    <property type="entry name" value="Reg_prop"/>
</dbReference>
<dbReference type="GO" id="GO:0016020">
    <property type="term" value="C:membrane"/>
    <property type="evidence" value="ECO:0007669"/>
    <property type="project" value="InterPro"/>
</dbReference>
<dbReference type="InterPro" id="IPR003594">
    <property type="entry name" value="HATPase_dom"/>
</dbReference>
<keyword evidence="3" id="KW-0812">Transmembrane</keyword>
<evidence type="ECO:0000256" key="3">
    <source>
        <dbReference type="SAM" id="Phobius"/>
    </source>
</evidence>
<evidence type="ECO:0000256" key="4">
    <source>
        <dbReference type="SAM" id="SignalP"/>
    </source>
</evidence>
<evidence type="ECO:0000256" key="1">
    <source>
        <dbReference type="ARBA" id="ARBA00022553"/>
    </source>
</evidence>
<reference evidence="6 7" key="1">
    <citation type="submission" date="2020-03" db="EMBL/GenBank/DDBJ databases">
        <authorList>
            <person name="Kim M.K."/>
        </authorList>
    </citation>
    <scope>NUCLEOTIDE SEQUENCE [LARGE SCALE GENOMIC DNA]</scope>
    <source>
        <strain evidence="6 7">BT328</strain>
    </source>
</reference>
<dbReference type="FunFam" id="2.60.40.10:FF:000791">
    <property type="entry name" value="Two-component system sensor histidine kinase/response regulator"/>
    <property type="match status" value="1"/>
</dbReference>
<organism evidence="6 7">
    <name type="scientific">Spirosoma aureum</name>
    <dbReference type="NCBI Taxonomy" id="2692134"/>
    <lineage>
        <taxon>Bacteria</taxon>
        <taxon>Pseudomonadati</taxon>
        <taxon>Bacteroidota</taxon>
        <taxon>Cytophagia</taxon>
        <taxon>Cytophagales</taxon>
        <taxon>Cytophagaceae</taxon>
        <taxon>Spirosoma</taxon>
    </lineage>
</organism>
<dbReference type="GO" id="GO:0046983">
    <property type="term" value="F:protein dimerization activity"/>
    <property type="evidence" value="ECO:0007669"/>
    <property type="project" value="InterPro"/>
</dbReference>
<keyword evidence="3" id="KW-1133">Transmembrane helix</keyword>
<evidence type="ECO:0000256" key="2">
    <source>
        <dbReference type="SAM" id="Coils"/>
    </source>
</evidence>
<keyword evidence="7" id="KW-1185">Reference proteome</keyword>
<dbReference type="PANTHER" id="PTHR43547:SF2">
    <property type="entry name" value="HYBRID SIGNAL TRANSDUCTION HISTIDINE KINASE C"/>
    <property type="match status" value="1"/>
</dbReference>
<dbReference type="PROSITE" id="PS50109">
    <property type="entry name" value="HIS_KIN"/>
    <property type="match status" value="1"/>
</dbReference>
<dbReference type="InterPro" id="IPR011712">
    <property type="entry name" value="Sig_transdc_His_kin_sub3_dim/P"/>
</dbReference>
<name>A0A6G9AKD0_9BACT</name>
<evidence type="ECO:0000259" key="5">
    <source>
        <dbReference type="PROSITE" id="PS50109"/>
    </source>
</evidence>
<evidence type="ECO:0000313" key="6">
    <source>
        <dbReference type="EMBL" id="QIP12653.1"/>
    </source>
</evidence>
<dbReference type="SMART" id="SM00387">
    <property type="entry name" value="HATPase_c"/>
    <property type="match status" value="1"/>
</dbReference>
<dbReference type="CDD" id="cd16917">
    <property type="entry name" value="HATPase_UhpB-NarQ-NarX-like"/>
    <property type="match status" value="1"/>
</dbReference>
<dbReference type="EMBL" id="CP050063">
    <property type="protein sequence ID" value="QIP12653.1"/>
    <property type="molecule type" value="Genomic_DNA"/>
</dbReference>
<keyword evidence="6" id="KW-0418">Kinase</keyword>
<dbReference type="GO" id="GO:0000155">
    <property type="term" value="F:phosphorelay sensor kinase activity"/>
    <property type="evidence" value="ECO:0007669"/>
    <property type="project" value="InterPro"/>
</dbReference>
<keyword evidence="1" id="KW-0597">Phosphoprotein</keyword>
<dbReference type="Pfam" id="PF07494">
    <property type="entry name" value="Reg_prop"/>
    <property type="match status" value="4"/>
</dbReference>
<feature type="chain" id="PRO_5026179434" evidence="4">
    <location>
        <begin position="22"/>
        <end position="1011"/>
    </location>
</feature>
<dbReference type="AlphaFoldDB" id="A0A6G9AKD0"/>
<dbReference type="Pfam" id="PF07730">
    <property type="entry name" value="HisKA_3"/>
    <property type="match status" value="1"/>
</dbReference>
<dbReference type="InterPro" id="IPR036890">
    <property type="entry name" value="HATPase_C_sf"/>
</dbReference>
<keyword evidence="6" id="KW-0808">Transferase</keyword>
<gene>
    <name evidence="6" type="ORF">G8759_08465</name>
</gene>
<keyword evidence="2" id="KW-0175">Coiled coil</keyword>
<dbReference type="InterPro" id="IPR005467">
    <property type="entry name" value="His_kinase_dom"/>
</dbReference>
<dbReference type="Pfam" id="PF02518">
    <property type="entry name" value="HATPase_c"/>
    <property type="match status" value="1"/>
</dbReference>
<dbReference type="SUPFAM" id="SSF63829">
    <property type="entry name" value="Calcium-dependent phosphotriesterase"/>
    <property type="match status" value="3"/>
</dbReference>